<comment type="similarity">
    <text evidence="1">Belongs to the THADA family.</text>
</comment>
<dbReference type="InterPro" id="IPR051954">
    <property type="entry name" value="tRNA_methyltransferase_THADA"/>
</dbReference>
<evidence type="ECO:0000259" key="5">
    <source>
        <dbReference type="Pfam" id="PF25150"/>
    </source>
</evidence>
<evidence type="ECO:0000256" key="2">
    <source>
        <dbReference type="ARBA" id="ARBA00022694"/>
    </source>
</evidence>
<dbReference type="PANTHER" id="PTHR14387:SF7">
    <property type="entry name" value="THYROID ADENOMA-ASSOCIATED PROTEIN"/>
    <property type="match status" value="1"/>
</dbReference>
<dbReference type="Pfam" id="PF25150">
    <property type="entry name" value="TPR_Trm732"/>
    <property type="match status" value="1"/>
</dbReference>
<name>A0AAE1PGW0_9EUCA</name>
<evidence type="ECO:0000313" key="8">
    <source>
        <dbReference type="Proteomes" id="UP001292094"/>
    </source>
</evidence>
<dbReference type="InterPro" id="IPR056842">
    <property type="entry name" value="THADA-like_TPR_C"/>
</dbReference>
<proteinExistence type="inferred from homology"/>
<dbReference type="EMBL" id="JAWZYT010002079">
    <property type="protein sequence ID" value="KAK4306877.1"/>
    <property type="molecule type" value="Genomic_DNA"/>
</dbReference>
<feature type="domain" description="DUF2428" evidence="4">
    <location>
        <begin position="895"/>
        <end position="1168"/>
    </location>
</feature>
<dbReference type="Proteomes" id="UP001292094">
    <property type="component" value="Unassembled WGS sequence"/>
</dbReference>
<evidence type="ECO:0000259" key="4">
    <source>
        <dbReference type="Pfam" id="PF10350"/>
    </source>
</evidence>
<feature type="domain" description="tRNA (32-2'-O)-methyltransferase regulator THADA-like TPR repeats region" evidence="5">
    <location>
        <begin position="501"/>
        <end position="724"/>
    </location>
</feature>
<keyword evidence="2" id="KW-0819">tRNA processing</keyword>
<dbReference type="InterPro" id="IPR056843">
    <property type="entry name" value="THADA-like_TPR"/>
</dbReference>
<feature type="domain" description="tRNA (32-2'-O)-methyltransferase regulator THADA-like C-terminal TPR repeats region" evidence="6">
    <location>
        <begin position="1170"/>
        <end position="1323"/>
    </location>
</feature>
<sequence>MEYVTGKQTLKGGKIRKSHMEKFTIDSPPDTAEDEIHQAYKMLVHPQSPLEQIGAIEKVADSALHCEECASVCICLLLSSLLQLKPKVPLRNKILKCLPTIKSTHGRVYRDAVMRILRNTLSHTDDSTSLLQGVVMLSENMDHLLIIDLPAKDLVVGESCAANSVIMELHFLMSRAMLQGLNLLWEKCLKESSAVETSSTLQQIQQLVKSSTWYLQHHYSKSAVHSDVTMEAERLLETVLGVICHPTCPLDLRVNCGQLVAVLHRILTFGEMDSLVQQVVDRVGQFTYLPNVAQLSIMNGILCITPGKSLYITQRDVVLGVEILQAAVSPSYMSSDGIVALSAIRLIQQWTLRTLEALQSANETTVALKSALDFNSPLMTNFREYLWLAWDHFLDSVKHSTRETFMNLIKIHNIIDEQQSKYNFLFICKTFLRQLNSQKFKCSAVSCMVSVVGSKCLLELYPTLPHDLLHFMKDPAMASHSAELLEALFTQHQREVSLTEWQSVWLSSFIDLFSKEMQAFGYELLFKKLLFTCPDSLDTAVARLTQYSENSNSEKLCLLIMCVKIGRYSSQWHKKYKAKHQEDCAMVWKGLLPYKIIVFCLSHNDESVQTAVFSLLCESPKSTELPEKLELDLIHDYYVYSVTSQSPPVRQHLVKSTKKLFQRIRDGLITLIKLSKNNERVVNTQAVFCKKLFALMVQNLTCSANFPRRCTSLSVLELFQEIIIEGCGEILGISEIIYDEIYGDTLLTILGDSFENNKLLALKLLQSQHRLLGEEHRGKLSSLVSSVFDLASSCKPPESMTAAYILKYLSSQTLAVHHICTVMDATEILDNHCFREVICKYILHKLKEEVKIAKGELLKAAASGPMYGLLLCLKMLLANIPEQELEKYINLWIELVQEVLTVCFTISEIVAPVVRNSSPEGHLPMDLNPESLESLRAALQESLGVQQFQGDVSLTQNSGLDELVKAQAVSAQMLLLCAWRCVKEVSLILGNLLQDMPLFPSPYAMLSVTNVRNIGQYFLTQLFETKHRGAFEQSYVGFGRVCERLWKCEDEQLRKLPEEWLTQVMTLIQDDCDTRLCATRRSAGVPFIVQAVLSSEPNIHQAACLSKTMTVLLTLAREPQYDGSEARIHAFNILRSVYRDTRLGDLIIPFVSKGVKAAIRGYKSKLWAERNAATLLFAALVTRMLGVKQTQDDLSRKNAVSALVFFRRYPDLFDFLKDELQTGARGIIEGRLVPALFPVLLLLARLAPAPVEGRTSSVSLAMFTPAILQCASSSVLQLRALTSHALVPLVPPSEFQSVVSQLCSKASLTNQNDLHGCLLCLLKLFKNYPENASLDLKKIVECILSISWAATNSNCCLVTRSCALELFTVLCVQHLLPKTSPELKIMSKDSLSLVLENDSAVNVQPWSTCCKKHAVEFLLECMPVENLKTQSLSYYLITSSCYEVRECVLENTHKLPDPPIEMFMLLMARMMSGEENVKCLTLVYQNLYKLIVRPEVCSEVTEETFSSIVKLTLSEVRQDTCIELRDAVIQLGSLALHSLLSRNQTELFKEQLSAWVLVLMKWCGSEHGDGTRLVVAEGVAGILPFLHSHPSVSGETCQQLLETVVYELQDDWSQVRERAAKGATALLICFNNTMHPSLHPARILPKFCDFIGSTGTSESLTLLVTLALKEDLSQGFGLSQNDDRLFDKGEMNIFSENLFVARTAAQSLGSVLSEWSPSEEPPMFLRQSILPYLCSLAAHQSEGSETVEVIDNVRVPLSSVAGFKQKVEFQFLCCLVSSVSSAKLKD</sequence>
<protein>
    <recommendedName>
        <fullName evidence="3">tRNA (32-2'-O)-methyltransferase regulator THADA</fullName>
    </recommendedName>
</protein>
<gene>
    <name evidence="7" type="ORF">Pmani_021327</name>
</gene>
<accession>A0AAE1PGW0</accession>
<dbReference type="SUPFAM" id="SSF48371">
    <property type="entry name" value="ARM repeat"/>
    <property type="match status" value="2"/>
</dbReference>
<dbReference type="Pfam" id="PF25151">
    <property type="entry name" value="TPR_Trm732_C"/>
    <property type="match status" value="1"/>
</dbReference>
<reference evidence="7" key="1">
    <citation type="submission" date="2023-11" db="EMBL/GenBank/DDBJ databases">
        <title>Genome assemblies of two species of porcelain crab, Petrolisthes cinctipes and Petrolisthes manimaculis (Anomura: Porcellanidae).</title>
        <authorList>
            <person name="Angst P."/>
        </authorList>
    </citation>
    <scope>NUCLEOTIDE SEQUENCE</scope>
    <source>
        <strain evidence="7">PB745_02</strain>
        <tissue evidence="7">Gill</tissue>
    </source>
</reference>
<dbReference type="InterPro" id="IPR016024">
    <property type="entry name" value="ARM-type_fold"/>
</dbReference>
<evidence type="ECO:0000256" key="3">
    <source>
        <dbReference type="ARBA" id="ARBA00035698"/>
    </source>
</evidence>
<dbReference type="GO" id="GO:0005829">
    <property type="term" value="C:cytosol"/>
    <property type="evidence" value="ECO:0007669"/>
    <property type="project" value="TreeGrafter"/>
</dbReference>
<evidence type="ECO:0000256" key="1">
    <source>
        <dbReference type="ARBA" id="ARBA00010409"/>
    </source>
</evidence>
<evidence type="ECO:0000259" key="6">
    <source>
        <dbReference type="Pfam" id="PF25151"/>
    </source>
</evidence>
<dbReference type="GO" id="GO:0030488">
    <property type="term" value="P:tRNA methylation"/>
    <property type="evidence" value="ECO:0007669"/>
    <property type="project" value="TreeGrafter"/>
</dbReference>
<dbReference type="PANTHER" id="PTHR14387">
    <property type="entry name" value="THADA/DEATH RECEPTOR INTERACTING PROTEIN"/>
    <property type="match status" value="1"/>
</dbReference>
<comment type="caution">
    <text evidence="7">The sequence shown here is derived from an EMBL/GenBank/DDBJ whole genome shotgun (WGS) entry which is preliminary data.</text>
</comment>
<dbReference type="InterPro" id="IPR019442">
    <property type="entry name" value="THADA/TRM732_DUF2428"/>
</dbReference>
<organism evidence="7 8">
    <name type="scientific">Petrolisthes manimaculis</name>
    <dbReference type="NCBI Taxonomy" id="1843537"/>
    <lineage>
        <taxon>Eukaryota</taxon>
        <taxon>Metazoa</taxon>
        <taxon>Ecdysozoa</taxon>
        <taxon>Arthropoda</taxon>
        <taxon>Crustacea</taxon>
        <taxon>Multicrustacea</taxon>
        <taxon>Malacostraca</taxon>
        <taxon>Eumalacostraca</taxon>
        <taxon>Eucarida</taxon>
        <taxon>Decapoda</taxon>
        <taxon>Pleocyemata</taxon>
        <taxon>Anomura</taxon>
        <taxon>Galatheoidea</taxon>
        <taxon>Porcellanidae</taxon>
        <taxon>Petrolisthes</taxon>
    </lineage>
</organism>
<keyword evidence="8" id="KW-1185">Reference proteome</keyword>
<evidence type="ECO:0000313" key="7">
    <source>
        <dbReference type="EMBL" id="KAK4306877.1"/>
    </source>
</evidence>
<dbReference type="Pfam" id="PF10350">
    <property type="entry name" value="DUF2428"/>
    <property type="match status" value="1"/>
</dbReference>